<protein>
    <submittedName>
        <fullName evidence="1">Uncharacterized protein</fullName>
    </submittedName>
</protein>
<accession>A0ABT9LS13</accession>
<reference evidence="1 2" key="1">
    <citation type="submission" date="2023-07" db="EMBL/GenBank/DDBJ databases">
        <title>Sequencing the genomes of 1000 actinobacteria strains.</title>
        <authorList>
            <person name="Klenk H.-P."/>
        </authorList>
    </citation>
    <scope>NUCLEOTIDE SEQUENCE [LARGE SCALE GENOMIC DNA]</scope>
    <source>
        <strain evidence="1 2">DSM 40229</strain>
    </source>
</reference>
<dbReference type="EMBL" id="JAURUD010000001">
    <property type="protein sequence ID" value="MDP9686319.1"/>
    <property type="molecule type" value="Genomic_DNA"/>
</dbReference>
<gene>
    <name evidence="1" type="ORF">J2S47_006821</name>
</gene>
<evidence type="ECO:0000313" key="1">
    <source>
        <dbReference type="EMBL" id="MDP9686319.1"/>
    </source>
</evidence>
<name>A0ABT9LS13_STRGD</name>
<sequence length="39" mass="4289">MAWSTLTVWAVLAITGRSAKAWKASKCTLATSVSRREFC</sequence>
<evidence type="ECO:0000313" key="2">
    <source>
        <dbReference type="Proteomes" id="UP001231675"/>
    </source>
</evidence>
<proteinExistence type="predicted"/>
<keyword evidence="2" id="KW-1185">Reference proteome</keyword>
<comment type="caution">
    <text evidence="1">The sequence shown here is derived from an EMBL/GenBank/DDBJ whole genome shotgun (WGS) entry which is preliminary data.</text>
</comment>
<organism evidence="1 2">
    <name type="scientific">Streptomyces griseoviridis</name>
    <dbReference type="NCBI Taxonomy" id="45398"/>
    <lineage>
        <taxon>Bacteria</taxon>
        <taxon>Bacillati</taxon>
        <taxon>Actinomycetota</taxon>
        <taxon>Actinomycetes</taxon>
        <taxon>Kitasatosporales</taxon>
        <taxon>Streptomycetaceae</taxon>
        <taxon>Streptomyces</taxon>
    </lineage>
</organism>
<dbReference type="Proteomes" id="UP001231675">
    <property type="component" value="Unassembled WGS sequence"/>
</dbReference>